<evidence type="ECO:0000313" key="1">
    <source>
        <dbReference type="EMBL" id="SET70572.1"/>
    </source>
</evidence>
<evidence type="ECO:0000313" key="2">
    <source>
        <dbReference type="Proteomes" id="UP000199568"/>
    </source>
</evidence>
<dbReference type="Proteomes" id="UP000199568">
    <property type="component" value="Unassembled WGS sequence"/>
</dbReference>
<proteinExistence type="predicted"/>
<organism evidence="1 2">
    <name type="scientific">Natronincola peptidivorans</name>
    <dbReference type="NCBI Taxonomy" id="426128"/>
    <lineage>
        <taxon>Bacteria</taxon>
        <taxon>Bacillati</taxon>
        <taxon>Bacillota</taxon>
        <taxon>Clostridia</taxon>
        <taxon>Peptostreptococcales</taxon>
        <taxon>Natronincolaceae</taxon>
        <taxon>Natronincola</taxon>
    </lineage>
</organism>
<accession>A0A1I0GI45</accession>
<gene>
    <name evidence="1" type="ORF">SAMN05660297_03220</name>
</gene>
<keyword evidence="2" id="KW-1185">Reference proteome</keyword>
<dbReference type="AlphaFoldDB" id="A0A1I0GI45"/>
<dbReference type="OrthoDB" id="1953119at2"/>
<dbReference type="RefSeq" id="WP_090446364.1">
    <property type="nucleotide sequence ID" value="NZ_FOHU01000021.1"/>
</dbReference>
<sequence length="59" mass="7210">MIYREYEDYILCGKLDKVYLREDVIAEVLDFKKKRILQMIIKNICWHGEELEINIYGNK</sequence>
<name>A0A1I0GI45_9FIRM</name>
<dbReference type="STRING" id="426128.SAMN05660297_03220"/>
<dbReference type="EMBL" id="FOHU01000021">
    <property type="protein sequence ID" value="SET70572.1"/>
    <property type="molecule type" value="Genomic_DNA"/>
</dbReference>
<reference evidence="1 2" key="1">
    <citation type="submission" date="2016-10" db="EMBL/GenBank/DDBJ databases">
        <authorList>
            <person name="de Groot N.N."/>
        </authorList>
    </citation>
    <scope>NUCLEOTIDE SEQUENCE [LARGE SCALE GENOMIC DNA]</scope>
    <source>
        <strain evidence="1 2">DSM 18979</strain>
    </source>
</reference>
<protein>
    <submittedName>
        <fullName evidence="1">Uncharacterized protein</fullName>
    </submittedName>
</protein>